<gene>
    <name evidence="2" type="ORF">OSB1V03_LOCUS21693</name>
</gene>
<dbReference type="AlphaFoldDB" id="A0A7R9LWN9"/>
<dbReference type="InterPro" id="IPR036259">
    <property type="entry name" value="MFS_trans_sf"/>
</dbReference>
<keyword evidence="1" id="KW-1133">Transmembrane helix</keyword>
<dbReference type="EMBL" id="OC896171">
    <property type="protein sequence ID" value="CAD7647954.1"/>
    <property type="molecule type" value="Genomic_DNA"/>
</dbReference>
<dbReference type="EMBL" id="CAJPIZ010041596">
    <property type="protein sequence ID" value="CAG2121747.1"/>
    <property type="molecule type" value="Genomic_DNA"/>
</dbReference>
<sequence>MLYTIRQMERYGQNAVNRKKEFILISIALYVCYVAYGLAYNIWGPTWVDLVELMGSDQVNMAYGNSLMALGYTIGAFC</sequence>
<organism evidence="2">
    <name type="scientific">Medioppia subpectinata</name>
    <dbReference type="NCBI Taxonomy" id="1979941"/>
    <lineage>
        <taxon>Eukaryota</taxon>
        <taxon>Metazoa</taxon>
        <taxon>Ecdysozoa</taxon>
        <taxon>Arthropoda</taxon>
        <taxon>Chelicerata</taxon>
        <taxon>Arachnida</taxon>
        <taxon>Acari</taxon>
        <taxon>Acariformes</taxon>
        <taxon>Sarcoptiformes</taxon>
        <taxon>Oribatida</taxon>
        <taxon>Brachypylina</taxon>
        <taxon>Oppioidea</taxon>
        <taxon>Oppiidae</taxon>
        <taxon>Medioppia</taxon>
    </lineage>
</organism>
<keyword evidence="3" id="KW-1185">Reference proteome</keyword>
<dbReference type="Proteomes" id="UP000759131">
    <property type="component" value="Unassembled WGS sequence"/>
</dbReference>
<dbReference type="SUPFAM" id="SSF103473">
    <property type="entry name" value="MFS general substrate transporter"/>
    <property type="match status" value="1"/>
</dbReference>
<feature type="transmembrane region" description="Helical" evidence="1">
    <location>
        <begin position="21"/>
        <end position="43"/>
    </location>
</feature>
<feature type="non-terminal residue" evidence="2">
    <location>
        <position position="1"/>
    </location>
</feature>
<protein>
    <submittedName>
        <fullName evidence="2">Uncharacterized protein</fullName>
    </submittedName>
</protein>
<reference evidence="2" key="1">
    <citation type="submission" date="2020-11" db="EMBL/GenBank/DDBJ databases">
        <authorList>
            <person name="Tran Van P."/>
        </authorList>
    </citation>
    <scope>NUCLEOTIDE SEQUENCE</scope>
</reference>
<proteinExistence type="predicted"/>
<evidence type="ECO:0000256" key="1">
    <source>
        <dbReference type="SAM" id="Phobius"/>
    </source>
</evidence>
<evidence type="ECO:0000313" key="2">
    <source>
        <dbReference type="EMBL" id="CAD7647954.1"/>
    </source>
</evidence>
<evidence type="ECO:0000313" key="3">
    <source>
        <dbReference type="Proteomes" id="UP000759131"/>
    </source>
</evidence>
<keyword evidence="1" id="KW-0812">Transmembrane</keyword>
<name>A0A7R9LWN9_9ACAR</name>
<keyword evidence="1" id="KW-0472">Membrane</keyword>
<accession>A0A7R9LWN9</accession>